<dbReference type="RefSeq" id="XP_046060951.1">
    <property type="nucleotide sequence ID" value="XM_046204959.1"/>
</dbReference>
<dbReference type="CDD" id="cd00038">
    <property type="entry name" value="CAP_ED"/>
    <property type="match status" value="2"/>
</dbReference>
<dbReference type="InterPro" id="IPR018488">
    <property type="entry name" value="cNMP-bd_CS"/>
</dbReference>
<dbReference type="GeneID" id="70235900"/>
<feature type="binding site" evidence="10">
    <location>
        <position position="281"/>
    </location>
    <ligand>
        <name>3',5'-cyclic AMP</name>
        <dbReference type="ChEBI" id="CHEBI:58165"/>
        <label>1</label>
    </ligand>
</feature>
<dbReference type="InterPro" id="IPR050503">
    <property type="entry name" value="cAMP-dep_PK_reg_su-like"/>
</dbReference>
<dbReference type="GO" id="GO:0004862">
    <property type="term" value="F:cAMP-dependent protein kinase inhibitor activity"/>
    <property type="evidence" value="ECO:0007669"/>
    <property type="project" value="TreeGrafter"/>
</dbReference>
<evidence type="ECO:0000256" key="7">
    <source>
        <dbReference type="ARBA" id="ARBA00023149"/>
    </source>
</evidence>
<feature type="binding site" evidence="10">
    <location>
        <position position="272"/>
    </location>
    <ligand>
        <name>3',5'-cyclic AMP</name>
        <dbReference type="ChEBI" id="CHEBI:58165"/>
        <label>1</label>
    </ligand>
</feature>
<dbReference type="GO" id="GO:0034236">
    <property type="term" value="F:protein kinase A catalytic subunit binding"/>
    <property type="evidence" value="ECO:0007669"/>
    <property type="project" value="TreeGrafter"/>
</dbReference>
<dbReference type="PANTHER" id="PTHR11635:SF152">
    <property type="entry name" value="CAMP-DEPENDENT PROTEIN KINASE TYPE I REGULATORY SUBUNIT-RELATED"/>
    <property type="match status" value="1"/>
</dbReference>
<dbReference type="InterPro" id="IPR012198">
    <property type="entry name" value="cAMP_dep_PK_reg_su"/>
</dbReference>
<feature type="domain" description="Cyclic nucleotide-binding" evidence="12">
    <location>
        <begin position="325"/>
        <end position="432"/>
    </location>
</feature>
<keyword evidence="4 9" id="KW-0116">cAMP-binding</keyword>
<dbReference type="PIRSF" id="PIRSF000548">
    <property type="entry name" value="PK_regulatory"/>
    <property type="match status" value="1"/>
</dbReference>
<dbReference type="GO" id="GO:0005829">
    <property type="term" value="C:cytosol"/>
    <property type="evidence" value="ECO:0007669"/>
    <property type="project" value="TreeGrafter"/>
</dbReference>
<dbReference type="PANTHER" id="PTHR11635">
    <property type="entry name" value="CAMP-DEPENDENT PROTEIN KINASE REGULATORY CHAIN"/>
    <property type="match status" value="1"/>
</dbReference>
<comment type="subunit">
    <text evidence="8 9">Tetramer, composed of 2 regulatory (R) and 2 catalytic (C) subunits. In the presence of cAMP it dissociates into 2 active monomeric C subunits and an R dimer.</text>
</comment>
<dbReference type="GO" id="GO:0005634">
    <property type="term" value="C:nucleus"/>
    <property type="evidence" value="ECO:0007669"/>
    <property type="project" value="TreeGrafter"/>
</dbReference>
<keyword evidence="6 9" id="KW-0547">Nucleotide-binding</keyword>
<reference evidence="13" key="1">
    <citation type="journal article" date="2021" name="Open Biol.">
        <title>Shared evolutionary footprints suggest mitochondrial oxidative damage underlies multiple complex I losses in fungi.</title>
        <authorList>
            <person name="Schikora-Tamarit M.A."/>
            <person name="Marcet-Houben M."/>
            <person name="Nosek J."/>
            <person name="Gabaldon T."/>
        </authorList>
    </citation>
    <scope>NUCLEOTIDE SEQUENCE</scope>
    <source>
        <strain evidence="13">CBS6075</strain>
    </source>
</reference>
<evidence type="ECO:0000313" key="14">
    <source>
        <dbReference type="Proteomes" id="UP000769157"/>
    </source>
</evidence>
<evidence type="ECO:0000259" key="12">
    <source>
        <dbReference type="PROSITE" id="PS50042"/>
    </source>
</evidence>
<organism evidence="13 14">
    <name type="scientific">Ogataea philodendri</name>
    <dbReference type="NCBI Taxonomy" id="1378263"/>
    <lineage>
        <taxon>Eukaryota</taxon>
        <taxon>Fungi</taxon>
        <taxon>Dikarya</taxon>
        <taxon>Ascomycota</taxon>
        <taxon>Saccharomycotina</taxon>
        <taxon>Pichiomycetes</taxon>
        <taxon>Pichiales</taxon>
        <taxon>Pichiaceae</taxon>
        <taxon>Ogataea</taxon>
    </lineage>
</organism>
<dbReference type="CDD" id="cd12098">
    <property type="entry name" value="DD_R_ScPKA-like"/>
    <property type="match status" value="1"/>
</dbReference>
<comment type="caution">
    <text evidence="13">The sequence shown here is derived from an EMBL/GenBank/DDBJ whole genome shotgun (WGS) entry which is preliminary data.</text>
</comment>
<feature type="domain" description="Cyclic nucleotide-binding" evidence="12">
    <location>
        <begin position="207"/>
        <end position="322"/>
    </location>
</feature>
<feature type="binding site" evidence="10">
    <location>
        <position position="400"/>
    </location>
    <ligand>
        <name>3',5'-cyclic AMP</name>
        <dbReference type="ChEBI" id="CHEBI:58165"/>
        <label>2</label>
    </ligand>
</feature>
<gene>
    <name evidence="13" type="ORF">OGAPHI_003935</name>
</gene>
<dbReference type="OrthoDB" id="417078at2759"/>
<dbReference type="InterPro" id="IPR018490">
    <property type="entry name" value="cNMP-bd_dom_sf"/>
</dbReference>
<evidence type="ECO:0000256" key="3">
    <source>
        <dbReference type="ARBA" id="ARBA00022553"/>
    </source>
</evidence>
<feature type="region of interest" description="Disordered" evidence="11">
    <location>
        <begin position="80"/>
        <end position="153"/>
    </location>
</feature>
<dbReference type="Pfam" id="PF00027">
    <property type="entry name" value="cNMP_binding"/>
    <property type="match status" value="2"/>
</dbReference>
<proteinExistence type="inferred from homology"/>
<feature type="compositionally biased region" description="Basic and acidic residues" evidence="11">
    <location>
        <begin position="85"/>
        <end position="94"/>
    </location>
</feature>
<feature type="compositionally biased region" description="Polar residues" evidence="11">
    <location>
        <begin position="115"/>
        <end position="130"/>
    </location>
</feature>
<dbReference type="GO" id="GO:0005952">
    <property type="term" value="C:cAMP-dependent protein kinase complex"/>
    <property type="evidence" value="ECO:0007669"/>
    <property type="project" value="InterPro"/>
</dbReference>
<dbReference type="PROSITE" id="PS50042">
    <property type="entry name" value="CNMP_BINDING_3"/>
    <property type="match status" value="2"/>
</dbReference>
<dbReference type="FunFam" id="2.60.120.10:FF:000039">
    <property type="entry name" value="cAMP-dependent protein kinase regulatory subunit"/>
    <property type="match status" value="1"/>
</dbReference>
<reference evidence="13" key="2">
    <citation type="submission" date="2021-01" db="EMBL/GenBank/DDBJ databases">
        <authorList>
            <person name="Schikora-Tamarit M.A."/>
        </authorList>
    </citation>
    <scope>NUCLEOTIDE SEQUENCE</scope>
    <source>
        <strain evidence="13">CBS6075</strain>
    </source>
</reference>
<evidence type="ECO:0000256" key="6">
    <source>
        <dbReference type="ARBA" id="ARBA00022741"/>
    </source>
</evidence>
<evidence type="ECO:0000256" key="4">
    <source>
        <dbReference type="ARBA" id="ARBA00022566"/>
    </source>
</evidence>
<keyword evidence="14" id="KW-1185">Reference proteome</keyword>
<protein>
    <recommendedName>
        <fullName evidence="2 9">cAMP-dependent protein kinase regulatory subunit</fullName>
    </recommendedName>
</protein>
<dbReference type="PROSITE" id="PS00889">
    <property type="entry name" value="CNMP_BINDING_2"/>
    <property type="match status" value="2"/>
</dbReference>
<dbReference type="Gene3D" id="2.60.120.10">
    <property type="entry name" value="Jelly Rolls"/>
    <property type="match status" value="2"/>
</dbReference>
<dbReference type="GO" id="GO:0009267">
    <property type="term" value="P:cellular response to starvation"/>
    <property type="evidence" value="ECO:0007669"/>
    <property type="project" value="UniProtKB-ARBA"/>
</dbReference>
<dbReference type="AlphaFoldDB" id="A0A9P8P5S1"/>
<dbReference type="InterPro" id="IPR000595">
    <property type="entry name" value="cNMP-bd_dom"/>
</dbReference>
<dbReference type="GO" id="GO:0030552">
    <property type="term" value="F:cAMP binding"/>
    <property type="evidence" value="ECO:0007669"/>
    <property type="project" value="UniProtKB-KW"/>
</dbReference>
<dbReference type="EMBL" id="JAEUBE010000295">
    <property type="protein sequence ID" value="KAH3665747.1"/>
    <property type="molecule type" value="Genomic_DNA"/>
</dbReference>
<dbReference type="Pfam" id="PF02197">
    <property type="entry name" value="RIIa"/>
    <property type="match status" value="1"/>
</dbReference>
<name>A0A9P8P5S1_9ASCO</name>
<keyword evidence="7 9" id="KW-0114">cAMP</keyword>
<dbReference type="InterPro" id="IPR003117">
    <property type="entry name" value="cAMP_dep_PK_reg_su_I/II_a/b"/>
</dbReference>
<evidence type="ECO:0000256" key="1">
    <source>
        <dbReference type="ARBA" id="ARBA00005753"/>
    </source>
</evidence>
<accession>A0A9P8P5S1</accession>
<dbReference type="InterPro" id="IPR014710">
    <property type="entry name" value="RmlC-like_jellyroll"/>
</dbReference>
<evidence type="ECO:0000313" key="13">
    <source>
        <dbReference type="EMBL" id="KAH3665747.1"/>
    </source>
</evidence>
<sequence length="439" mass="48913">MSNFQEYTYELAELDRQFKTQNPTDVLQFCYNYFGNRLQQQRQYLWSQKQKAASQGLVLFPSADESAQEAQRKSIPQFKYTLSDNDPHTKHQALDSEDPQAKSTTEPAAGLFRTSFESSPFNTSAPTSKASLGPTDSVETAKPTSRSGFAASAAKTTMRINANRRTSVSAEALNPDTFGEDGWKPPVHQFTSEQLQRLNASVIKNFLFSQLDQESLKTIIFALEEKHVPQGFEIIKQGDEGDFFYVVERGSVDFYVNGQKVNSSGPGSSFGELALMYNSPRAATAIAQSECILWALDRMTFRRILLEGTSKKRTMYENFLKEIPVLKSLSSYERSKLADALNTETYTVGQNVVTEGEAGENFYFIEDGTADVIKQGQGVVTKLNKGDYFGELALLYDSPRQATVKASSTLKVVTLDKSGFQRLLGPAVEVLKLQDPTKH</sequence>
<feature type="binding site" evidence="10">
    <location>
        <position position="391"/>
    </location>
    <ligand>
        <name>3',5'-cyclic AMP</name>
        <dbReference type="ChEBI" id="CHEBI:58165"/>
        <label>2</label>
    </ligand>
</feature>
<evidence type="ECO:0000256" key="2">
    <source>
        <dbReference type="ARBA" id="ARBA00020355"/>
    </source>
</evidence>
<dbReference type="FunFam" id="2.60.120.10:FF:000118">
    <property type="entry name" value="cAMP-dependent protein kinase regulatory subunit"/>
    <property type="match status" value="1"/>
</dbReference>
<dbReference type="PROSITE" id="PS00888">
    <property type="entry name" value="CNMP_BINDING_1"/>
    <property type="match status" value="2"/>
</dbReference>
<keyword evidence="5" id="KW-0677">Repeat</keyword>
<dbReference type="SUPFAM" id="SSF51206">
    <property type="entry name" value="cAMP-binding domain-like"/>
    <property type="match status" value="2"/>
</dbReference>
<dbReference type="SMART" id="SM00100">
    <property type="entry name" value="cNMP"/>
    <property type="match status" value="2"/>
</dbReference>
<dbReference type="SMART" id="SM00394">
    <property type="entry name" value="RIIa"/>
    <property type="match status" value="1"/>
</dbReference>
<comment type="similarity">
    <text evidence="1 9">Belongs to the cAMP-dependent kinase regulatory chain family.</text>
</comment>
<evidence type="ECO:0000256" key="9">
    <source>
        <dbReference type="PIRNR" id="PIRNR000548"/>
    </source>
</evidence>
<dbReference type="Proteomes" id="UP000769157">
    <property type="component" value="Unassembled WGS sequence"/>
</dbReference>
<dbReference type="PRINTS" id="PR00103">
    <property type="entry name" value="CAMPKINASE"/>
</dbReference>
<evidence type="ECO:0000256" key="5">
    <source>
        <dbReference type="ARBA" id="ARBA00022737"/>
    </source>
</evidence>
<evidence type="ECO:0000256" key="8">
    <source>
        <dbReference type="ARBA" id="ARBA00025979"/>
    </source>
</evidence>
<keyword evidence="3" id="KW-0597">Phosphoprotein</keyword>
<evidence type="ECO:0000256" key="10">
    <source>
        <dbReference type="PIRSR" id="PIRSR000548-1"/>
    </source>
</evidence>
<evidence type="ECO:0000256" key="11">
    <source>
        <dbReference type="SAM" id="MobiDB-lite"/>
    </source>
</evidence>